<dbReference type="CDD" id="cd00176">
    <property type="entry name" value="SPEC"/>
    <property type="match status" value="2"/>
</dbReference>
<feature type="region of interest" description="Disordered" evidence="10">
    <location>
        <begin position="349"/>
        <end position="368"/>
    </location>
</feature>
<dbReference type="SUPFAM" id="SSF46966">
    <property type="entry name" value="Spectrin repeat"/>
    <property type="match status" value="2"/>
</dbReference>
<feature type="topological domain" description="Cytoplasmic" evidence="9">
    <location>
        <begin position="1"/>
        <end position="767"/>
    </location>
</feature>
<comment type="similarity">
    <text evidence="1">Belongs to the nesprin family.</text>
</comment>
<dbReference type="Pfam" id="PF10541">
    <property type="entry name" value="KASH"/>
    <property type="match status" value="1"/>
</dbReference>
<keyword evidence="14" id="KW-1185">Reference proteome</keyword>
<feature type="compositionally biased region" description="Basic and acidic residues" evidence="10">
    <location>
        <begin position="355"/>
        <end position="366"/>
    </location>
</feature>
<evidence type="ECO:0000256" key="11">
    <source>
        <dbReference type="SAM" id="Phobius"/>
    </source>
</evidence>
<evidence type="ECO:0000256" key="7">
    <source>
        <dbReference type="ARBA" id="ARBA00023242"/>
    </source>
</evidence>
<evidence type="ECO:0000259" key="12">
    <source>
        <dbReference type="PROSITE" id="PS51049"/>
    </source>
</evidence>
<feature type="transmembrane region" description="Helical" evidence="11">
    <location>
        <begin position="768"/>
        <end position="786"/>
    </location>
</feature>
<dbReference type="FunFam" id="1.20.58.60:FF:000157">
    <property type="entry name" value="Nesprin-1 isoform 1"/>
    <property type="match status" value="1"/>
</dbReference>
<dbReference type="GeneTree" id="ENSGT00940000154656"/>
<protein>
    <submittedName>
        <fullName evidence="13">Spectrin repeat containing, nuclear envelope 2b</fullName>
    </submittedName>
</protein>
<evidence type="ECO:0000256" key="6">
    <source>
        <dbReference type="ARBA" id="ARBA00023136"/>
    </source>
</evidence>
<proteinExistence type="inferred from homology"/>
<name>A0A3B3BFY2_ORYME</name>
<evidence type="ECO:0000313" key="13">
    <source>
        <dbReference type="Ensembl" id="ENSOMEP00000004117.1"/>
    </source>
</evidence>
<feature type="domain" description="KASH" evidence="12">
    <location>
        <begin position="759"/>
        <end position="818"/>
    </location>
</feature>
<keyword evidence="5 11" id="KW-1133">Transmembrane helix</keyword>
<dbReference type="Pfam" id="PF00435">
    <property type="entry name" value="Spectrin"/>
    <property type="match status" value="3"/>
</dbReference>
<evidence type="ECO:0000256" key="4">
    <source>
        <dbReference type="ARBA" id="ARBA00022737"/>
    </source>
</evidence>
<feature type="topological domain" description="Perinuclear space" evidence="9">
    <location>
        <begin position="789"/>
        <end position="818"/>
    </location>
</feature>
<dbReference type="GO" id="GO:0005640">
    <property type="term" value="C:nuclear outer membrane"/>
    <property type="evidence" value="ECO:0007669"/>
    <property type="project" value="UniProtKB-SubCell"/>
</dbReference>
<evidence type="ECO:0000256" key="2">
    <source>
        <dbReference type="ARBA" id="ARBA00022553"/>
    </source>
</evidence>
<keyword evidence="7" id="KW-0539">Nucleus</keyword>
<keyword evidence="6 9" id="KW-0472">Membrane</keyword>
<dbReference type="PROSITE" id="PS51049">
    <property type="entry name" value="KASH"/>
    <property type="match status" value="1"/>
</dbReference>
<sequence length="818" mass="93601">ILFLHKAQVRKLKETLVTVQQLDKNMSNLRTWLSRIEAELAKPVVYSVCHGDEIQRKLEEQQDLQRDIEQHSESVASVLTLCDVLLHDADACSPDSENDSIQQTTHSLDRRWRNICAMSMERRMRIEETWRLWRKFLDDYSRFEDWLKTAELIAASPGSADVLYTSAKEELKRFEAFQRQVHERLTQLELVNKQYRRLARENRTDSASKLKDMVHDGNQRWDRLQRRVAAILRRLKHFTSQREEFEGSREAILVWLTEMDLQLTNVEHFSESDIEDKMRQLNAFQQEITLNTNKIDALIVFGENLIQKSTPLDAVLIEDELEELHSYCQEVFGRVARFHHRLVNRQPVLDEEKETSDHDTDLHDPSEISNEACWSDSRRIQAERGVPAAEGVSAGQQAMCHLLVPPPDRSGRETPVSVDSIPLEWDHTVDVGGSSSHEEDEDAPFFSALSESAEREIQSISSIGQCATENNKNKANRSGFLSLLILFYKCISDQIVLKSQTLMPFVTPGVIERWELLQAPKFSAETGIKQDLKQWHKLNSDLNDVTSCLSGMLPELDRLQRIAPSTSIISLFSAQEMQKTFNSHKCLMISINLSRQQLLRGDGAELQGSLNSANQSWTQACCSLESCERRLRSALLQSQALHSLLIWLSQAESKLCSALQEDLSSRQQQVSALQQISSQLLLEASGEDSMEAKEKVHVVSSKLHLMTLKVSAALRSLQSRLVGSDSLMYFIVHIKERGARCEFVIHRQHEGRKHAPPQQHFLQRVLRAAFHLHLLFFVLLVLICLVPPSEDDYSCKLSNNFARSFQPMLHYTNGPPPT</sequence>
<organism evidence="13 14">
    <name type="scientific">Oryzias melastigma</name>
    <name type="common">Marine medaka</name>
    <dbReference type="NCBI Taxonomy" id="30732"/>
    <lineage>
        <taxon>Eukaryota</taxon>
        <taxon>Metazoa</taxon>
        <taxon>Chordata</taxon>
        <taxon>Craniata</taxon>
        <taxon>Vertebrata</taxon>
        <taxon>Euteleostomi</taxon>
        <taxon>Actinopterygii</taxon>
        <taxon>Neopterygii</taxon>
        <taxon>Teleostei</taxon>
        <taxon>Neoteleostei</taxon>
        <taxon>Acanthomorphata</taxon>
        <taxon>Ovalentaria</taxon>
        <taxon>Atherinomorphae</taxon>
        <taxon>Beloniformes</taxon>
        <taxon>Adrianichthyidae</taxon>
        <taxon>Oryziinae</taxon>
        <taxon>Oryzias</taxon>
    </lineage>
</organism>
<accession>A0A3B3BFY2</accession>
<dbReference type="SMART" id="SM00150">
    <property type="entry name" value="SPEC"/>
    <property type="match status" value="3"/>
</dbReference>
<dbReference type="InterPro" id="IPR056887">
    <property type="entry name" value="SYNE1/2_dom"/>
</dbReference>
<dbReference type="AlphaFoldDB" id="A0A3B3BFY2"/>
<dbReference type="Proteomes" id="UP000261560">
    <property type="component" value="Unplaced"/>
</dbReference>
<evidence type="ECO:0000256" key="3">
    <source>
        <dbReference type="ARBA" id="ARBA00022692"/>
    </source>
</evidence>
<keyword evidence="2" id="KW-0597">Phosphoprotein</keyword>
<keyword evidence="3 9" id="KW-0812">Transmembrane</keyword>
<dbReference type="PANTHER" id="PTHR14514:SF4">
    <property type="entry name" value="NESPRIN-2"/>
    <property type="match status" value="1"/>
</dbReference>
<dbReference type="InterPro" id="IPR018159">
    <property type="entry name" value="Spectrin/alpha-actinin"/>
</dbReference>
<dbReference type="Pfam" id="PF25035">
    <property type="entry name" value="SYNE1"/>
    <property type="match status" value="1"/>
</dbReference>
<dbReference type="Gene3D" id="1.20.58.60">
    <property type="match status" value="4"/>
</dbReference>
<evidence type="ECO:0000256" key="10">
    <source>
        <dbReference type="SAM" id="MobiDB-lite"/>
    </source>
</evidence>
<dbReference type="PANTHER" id="PTHR14514">
    <property type="entry name" value="PKA ANCHORING PROTEIN"/>
    <property type="match status" value="1"/>
</dbReference>
<evidence type="ECO:0000313" key="14">
    <source>
        <dbReference type="Proteomes" id="UP000261560"/>
    </source>
</evidence>
<reference evidence="13" key="1">
    <citation type="submission" date="2025-08" db="UniProtKB">
        <authorList>
            <consortium name="Ensembl"/>
        </authorList>
    </citation>
    <scope>IDENTIFICATION</scope>
</reference>
<keyword evidence="4" id="KW-0677">Repeat</keyword>
<evidence type="ECO:0000256" key="1">
    <source>
        <dbReference type="ARBA" id="ARBA00008619"/>
    </source>
</evidence>
<evidence type="ECO:0000256" key="8">
    <source>
        <dbReference type="ARBA" id="ARBA00046312"/>
    </source>
</evidence>
<evidence type="ECO:0000256" key="5">
    <source>
        <dbReference type="ARBA" id="ARBA00022989"/>
    </source>
</evidence>
<comment type="subcellular location">
    <subcellularLocation>
        <location evidence="8">Nucleus outer membrane</location>
        <topology evidence="8">Single-pass type IV membrane protein</topology>
    </subcellularLocation>
</comment>
<reference evidence="13" key="2">
    <citation type="submission" date="2025-09" db="UniProtKB">
        <authorList>
            <consortium name="Ensembl"/>
        </authorList>
    </citation>
    <scope>IDENTIFICATION</scope>
</reference>
<evidence type="ECO:0000256" key="9">
    <source>
        <dbReference type="PROSITE-ProRule" id="PRU00385"/>
    </source>
</evidence>
<dbReference type="Ensembl" id="ENSOMET00000009684.1">
    <property type="protein sequence ID" value="ENSOMEP00000004117.1"/>
    <property type="gene ID" value="ENSOMEG00000005140.1"/>
</dbReference>
<dbReference type="InterPro" id="IPR012315">
    <property type="entry name" value="KASH"/>
</dbReference>
<dbReference type="SMART" id="SM01249">
    <property type="entry name" value="KASH"/>
    <property type="match status" value="1"/>
</dbReference>
<dbReference type="InterPro" id="IPR002017">
    <property type="entry name" value="Spectrin_repeat"/>
</dbReference>